<keyword evidence="6 10" id="KW-1133">Transmembrane helix</keyword>
<evidence type="ECO:0000256" key="1">
    <source>
        <dbReference type="ARBA" id="ARBA00004651"/>
    </source>
</evidence>
<feature type="transmembrane region" description="Helical" evidence="10">
    <location>
        <begin position="6"/>
        <end position="25"/>
    </location>
</feature>
<evidence type="ECO:0000256" key="8">
    <source>
        <dbReference type="ARBA" id="ARBA00060041"/>
    </source>
</evidence>
<feature type="transmembrane region" description="Helical" evidence="10">
    <location>
        <begin position="129"/>
        <end position="147"/>
    </location>
</feature>
<dbReference type="InterPro" id="IPR051050">
    <property type="entry name" value="Lipid_II_flippase_MurJ/MviN"/>
</dbReference>
<dbReference type="RefSeq" id="WP_390235400.1">
    <property type="nucleotide sequence ID" value="NZ_JBHSWI010000001.1"/>
</dbReference>
<evidence type="ECO:0000256" key="6">
    <source>
        <dbReference type="ARBA" id="ARBA00022989"/>
    </source>
</evidence>
<feature type="transmembrane region" description="Helical" evidence="10">
    <location>
        <begin position="263"/>
        <end position="284"/>
    </location>
</feature>
<reference evidence="12" key="1">
    <citation type="journal article" date="2019" name="Int. J. Syst. Evol. Microbiol.">
        <title>The Global Catalogue of Microorganisms (GCM) 10K type strain sequencing project: providing services to taxonomists for standard genome sequencing and annotation.</title>
        <authorList>
            <consortium name="The Broad Institute Genomics Platform"/>
            <consortium name="The Broad Institute Genome Sequencing Center for Infectious Disease"/>
            <person name="Wu L."/>
            <person name="Ma J."/>
        </authorList>
    </citation>
    <scope>NUCLEOTIDE SEQUENCE [LARGE SCALE GENOMIC DNA]</scope>
    <source>
        <strain evidence="12">CGMCC 1.16026</strain>
    </source>
</reference>
<evidence type="ECO:0000313" key="11">
    <source>
        <dbReference type="EMBL" id="MFC6646396.1"/>
    </source>
</evidence>
<keyword evidence="5" id="KW-0573">Peptidoglycan synthesis</keyword>
<keyword evidence="4" id="KW-0133">Cell shape</keyword>
<evidence type="ECO:0000256" key="9">
    <source>
        <dbReference type="ARBA" id="ARBA00061532"/>
    </source>
</evidence>
<comment type="similarity">
    <text evidence="9">Belongs to the MurJ/MviN family.</text>
</comment>
<accession>A0ABW1ZAC4</accession>
<dbReference type="InterPro" id="IPR004268">
    <property type="entry name" value="MurJ"/>
</dbReference>
<comment type="subcellular location">
    <subcellularLocation>
        <location evidence="1">Cell membrane</location>
        <topology evidence="1">Multi-pass membrane protein</topology>
    </subcellularLocation>
</comment>
<dbReference type="EMBL" id="JBHSWI010000001">
    <property type="protein sequence ID" value="MFC6646396.1"/>
    <property type="molecule type" value="Genomic_DNA"/>
</dbReference>
<feature type="transmembrane region" description="Helical" evidence="10">
    <location>
        <begin position="197"/>
        <end position="216"/>
    </location>
</feature>
<feature type="transmembrane region" description="Helical" evidence="10">
    <location>
        <begin position="290"/>
        <end position="312"/>
    </location>
</feature>
<evidence type="ECO:0000313" key="12">
    <source>
        <dbReference type="Proteomes" id="UP001596391"/>
    </source>
</evidence>
<dbReference type="Proteomes" id="UP001596391">
    <property type="component" value="Unassembled WGS sequence"/>
</dbReference>
<evidence type="ECO:0000256" key="7">
    <source>
        <dbReference type="ARBA" id="ARBA00023136"/>
    </source>
</evidence>
<evidence type="ECO:0000256" key="2">
    <source>
        <dbReference type="ARBA" id="ARBA00022475"/>
    </source>
</evidence>
<feature type="transmembrane region" description="Helical" evidence="10">
    <location>
        <begin position="167"/>
        <end position="185"/>
    </location>
</feature>
<dbReference type="Pfam" id="PF03023">
    <property type="entry name" value="MurJ"/>
    <property type="match status" value="1"/>
</dbReference>
<feature type="transmembrane region" description="Helical" evidence="10">
    <location>
        <begin position="89"/>
        <end position="109"/>
    </location>
</feature>
<keyword evidence="12" id="KW-1185">Reference proteome</keyword>
<keyword evidence="7 10" id="KW-0472">Membrane</keyword>
<comment type="caution">
    <text evidence="11">The sequence shown here is derived from an EMBL/GenBank/DDBJ whole genome shotgun (WGS) entry which is preliminary data.</text>
</comment>
<evidence type="ECO:0000256" key="3">
    <source>
        <dbReference type="ARBA" id="ARBA00022692"/>
    </source>
</evidence>
<organism evidence="11 12">
    <name type="scientific">Granulicella cerasi</name>
    <dbReference type="NCBI Taxonomy" id="741063"/>
    <lineage>
        <taxon>Bacteria</taxon>
        <taxon>Pseudomonadati</taxon>
        <taxon>Acidobacteriota</taxon>
        <taxon>Terriglobia</taxon>
        <taxon>Terriglobales</taxon>
        <taxon>Acidobacteriaceae</taxon>
        <taxon>Granulicella</taxon>
    </lineage>
</organism>
<protein>
    <submittedName>
        <fullName evidence="11">Lipid II flippase MurJ</fullName>
    </submittedName>
</protein>
<keyword evidence="3 10" id="KW-0812">Transmembrane</keyword>
<dbReference type="PANTHER" id="PTHR47019:SF1">
    <property type="entry name" value="LIPID II FLIPPASE MURJ"/>
    <property type="match status" value="1"/>
</dbReference>
<evidence type="ECO:0000256" key="4">
    <source>
        <dbReference type="ARBA" id="ARBA00022960"/>
    </source>
</evidence>
<gene>
    <name evidence="11" type="ORF">ACFQBQ_12535</name>
</gene>
<evidence type="ECO:0000256" key="10">
    <source>
        <dbReference type="SAM" id="Phobius"/>
    </source>
</evidence>
<keyword evidence="2" id="KW-1003">Cell membrane</keyword>
<sequence>MYSLPVGVLMGVLAGPGLLNMYMAFRTGLRYKFGWTVNHPAFREWLRLNLPLMLGFTIGQSDKWILGYFASADLGGISRLTVAKSLFNAPLNIVGAAAGAASLPFFASLHAKGKAWDFSTSVSRSVSRLLAFGALLGAWMIALAPWLLDLFRGGSFHRTDAAETTQYFTIFSLTVGIWAAQGIYARAFYAAGNARTPLVAGSLITVLSLPIYKLLFVSQGTIGLPIASDIGMTAYTVALAVLLHKRRLVSIAHLEWGELLRSVAAGGGALAAAYFAAHALPVTRTHSGDIVVVAVGSVAWFVAGFGMLILTGSKLPRQLLRRGKA</sequence>
<feature type="transmembrane region" description="Helical" evidence="10">
    <location>
        <begin position="222"/>
        <end position="243"/>
    </location>
</feature>
<evidence type="ECO:0000256" key="5">
    <source>
        <dbReference type="ARBA" id="ARBA00022984"/>
    </source>
</evidence>
<proteinExistence type="inferred from homology"/>
<dbReference type="PANTHER" id="PTHR47019">
    <property type="entry name" value="LIPID II FLIPPASE MURJ"/>
    <property type="match status" value="1"/>
</dbReference>
<name>A0ABW1ZAC4_9BACT</name>
<comment type="function">
    <text evidence="8">Involved in peptidoglycan biosynthesis. Transports lipid-linked peptidoglycan precursors from the inner to the outer leaflet of the cytoplasmic membrane.</text>
</comment>